<evidence type="ECO:0000313" key="2">
    <source>
        <dbReference type="EMBL" id="KAK0733166.1"/>
    </source>
</evidence>
<name>A0AA40BFD3_9PEZI</name>
<protein>
    <recommendedName>
        <fullName evidence="4">Secreted protein</fullName>
    </recommendedName>
</protein>
<evidence type="ECO:0000256" key="1">
    <source>
        <dbReference type="SAM" id="SignalP"/>
    </source>
</evidence>
<feature type="signal peptide" evidence="1">
    <location>
        <begin position="1"/>
        <end position="19"/>
    </location>
</feature>
<dbReference type="AlphaFoldDB" id="A0AA40BFD3"/>
<keyword evidence="3" id="KW-1185">Reference proteome</keyword>
<sequence length="76" mass="8456">MAWVWGWMLLSGSTPLARIRYDGSTGITHPKASISHCTLSTLGRLGYVQYIRRVGTEYRYRGVLSFSTATEVGLDS</sequence>
<evidence type="ECO:0008006" key="4">
    <source>
        <dbReference type="Google" id="ProtNLM"/>
    </source>
</evidence>
<feature type="chain" id="PRO_5041311504" description="Secreted protein" evidence="1">
    <location>
        <begin position="20"/>
        <end position="76"/>
    </location>
</feature>
<dbReference type="GeneID" id="85324045"/>
<proteinExistence type="predicted"/>
<organism evidence="2 3">
    <name type="scientific">Lasiosphaeria miniovina</name>
    <dbReference type="NCBI Taxonomy" id="1954250"/>
    <lineage>
        <taxon>Eukaryota</taxon>
        <taxon>Fungi</taxon>
        <taxon>Dikarya</taxon>
        <taxon>Ascomycota</taxon>
        <taxon>Pezizomycotina</taxon>
        <taxon>Sordariomycetes</taxon>
        <taxon>Sordariomycetidae</taxon>
        <taxon>Sordariales</taxon>
        <taxon>Lasiosphaeriaceae</taxon>
        <taxon>Lasiosphaeria</taxon>
    </lineage>
</organism>
<dbReference type="RefSeq" id="XP_060302043.1">
    <property type="nucleotide sequence ID" value="XM_060440775.1"/>
</dbReference>
<reference evidence="2" key="1">
    <citation type="submission" date="2023-06" db="EMBL/GenBank/DDBJ databases">
        <title>Genome-scale phylogeny and comparative genomics of the fungal order Sordariales.</title>
        <authorList>
            <consortium name="Lawrence Berkeley National Laboratory"/>
            <person name="Hensen N."/>
            <person name="Bonometti L."/>
            <person name="Westerberg I."/>
            <person name="Brannstrom I.O."/>
            <person name="Guillou S."/>
            <person name="Cros-Aarteil S."/>
            <person name="Calhoun S."/>
            <person name="Haridas S."/>
            <person name="Kuo A."/>
            <person name="Mondo S."/>
            <person name="Pangilinan J."/>
            <person name="Riley R."/>
            <person name="LaButti K."/>
            <person name="Andreopoulos B."/>
            <person name="Lipzen A."/>
            <person name="Chen C."/>
            <person name="Yanf M."/>
            <person name="Daum C."/>
            <person name="Ng V."/>
            <person name="Clum A."/>
            <person name="Steindorff A."/>
            <person name="Ohm R."/>
            <person name="Martin F."/>
            <person name="Silar P."/>
            <person name="Natvig D."/>
            <person name="Lalanne C."/>
            <person name="Gautier V."/>
            <person name="Ament-velasquez S.L."/>
            <person name="Kruys A."/>
            <person name="Hutchinson M.I."/>
            <person name="Powell A.J."/>
            <person name="Barry K."/>
            <person name="Miller A.N."/>
            <person name="Grigoriev I.V."/>
            <person name="Debuchy R."/>
            <person name="Gladieux P."/>
            <person name="Thoren M.H."/>
            <person name="Johannesson H."/>
        </authorList>
    </citation>
    <scope>NUCLEOTIDE SEQUENCE</scope>
    <source>
        <strain evidence="2">SMH2392-1A</strain>
    </source>
</reference>
<keyword evidence="1" id="KW-0732">Signal</keyword>
<dbReference type="EMBL" id="JAUIRO010000001">
    <property type="protein sequence ID" value="KAK0733166.1"/>
    <property type="molecule type" value="Genomic_DNA"/>
</dbReference>
<gene>
    <name evidence="2" type="ORF">B0T26DRAFT_683028</name>
</gene>
<evidence type="ECO:0000313" key="3">
    <source>
        <dbReference type="Proteomes" id="UP001172101"/>
    </source>
</evidence>
<dbReference type="Proteomes" id="UP001172101">
    <property type="component" value="Unassembled WGS sequence"/>
</dbReference>
<comment type="caution">
    <text evidence="2">The sequence shown here is derived from an EMBL/GenBank/DDBJ whole genome shotgun (WGS) entry which is preliminary data.</text>
</comment>
<accession>A0AA40BFD3</accession>